<dbReference type="RefSeq" id="WP_139717552.1">
    <property type="nucleotide sequence ID" value="NZ_CP040871.1"/>
</dbReference>
<reference evidence="2 3" key="1">
    <citation type="submission" date="2019-06" db="EMBL/GenBank/DDBJ databases">
        <title>Thermomonas aquatica sp. nov., isolated from an industrial wastewater treatment plant.</title>
        <authorList>
            <person name="Jeon J.H."/>
            <person name="Park D.-S."/>
        </authorList>
    </citation>
    <scope>NUCLEOTIDE SEQUENCE [LARGE SCALE GENOMIC DNA]</scope>
    <source>
        <strain evidence="2 3">SY21</strain>
    </source>
</reference>
<dbReference type="EMBL" id="CP040871">
    <property type="protein sequence ID" value="QDA58264.1"/>
    <property type="molecule type" value="Genomic_DNA"/>
</dbReference>
<dbReference type="KEGG" id="thes:FHQ07_13580"/>
<evidence type="ECO:0000259" key="1">
    <source>
        <dbReference type="Pfam" id="PF01471"/>
    </source>
</evidence>
<dbReference type="AlphaFoldDB" id="A0A5B7ZSU9"/>
<dbReference type="Pfam" id="PF01471">
    <property type="entry name" value="PG_binding_1"/>
    <property type="match status" value="1"/>
</dbReference>
<evidence type="ECO:0000313" key="2">
    <source>
        <dbReference type="EMBL" id="QDA58264.1"/>
    </source>
</evidence>
<dbReference type="Pfam" id="PF12385">
    <property type="entry name" value="Peptidase_C70"/>
    <property type="match status" value="1"/>
</dbReference>
<keyword evidence="3" id="KW-1185">Reference proteome</keyword>
<organism evidence="2 3">
    <name type="scientific">Thermomonas aquatica</name>
    <dbReference type="NCBI Taxonomy" id="2202149"/>
    <lineage>
        <taxon>Bacteria</taxon>
        <taxon>Pseudomonadati</taxon>
        <taxon>Pseudomonadota</taxon>
        <taxon>Gammaproteobacteria</taxon>
        <taxon>Lysobacterales</taxon>
        <taxon>Lysobacteraceae</taxon>
        <taxon>Thermomonas</taxon>
    </lineage>
</organism>
<name>A0A5B7ZSU9_9GAMM</name>
<dbReference type="InterPro" id="IPR022118">
    <property type="entry name" value="Peptidase_C70_AvrRpt2"/>
</dbReference>
<dbReference type="InterPro" id="IPR036365">
    <property type="entry name" value="PGBD-like_sf"/>
</dbReference>
<evidence type="ECO:0000313" key="3">
    <source>
        <dbReference type="Proteomes" id="UP000308149"/>
    </source>
</evidence>
<accession>A0A5B7ZSU9</accession>
<dbReference type="InterPro" id="IPR036366">
    <property type="entry name" value="PGBDSf"/>
</dbReference>
<gene>
    <name evidence="2" type="ORF">FHQ07_13580</name>
</gene>
<sequence>MQTLRRGSRGIHVEFMQRLLVRADTREHADYPYFGSDGRFDGETDRAVRAFQRRHPGLVVDGIVGPQTWTALGLRNQREHPIQRHGQPTGMSCWATAAGMIDASNYATPDGVALGTTGGLAPEFENIEAFARHLGWRMPDHTPDVGELVALLMRTPLWIGVQHATGRHAVVLSGVYSDGDASGQGTMVRIHDPWPVGHGAVYGSFVSPIILRDGSYRAPASLEYLLIPP</sequence>
<feature type="domain" description="Peptidoglycan binding-like" evidence="1">
    <location>
        <begin position="34"/>
        <end position="72"/>
    </location>
</feature>
<protein>
    <recommendedName>
        <fullName evidence="1">Peptidoglycan binding-like domain-containing protein</fullName>
    </recommendedName>
</protein>
<dbReference type="OrthoDB" id="8479979at2"/>
<dbReference type="SUPFAM" id="SSF47090">
    <property type="entry name" value="PGBD-like"/>
    <property type="match status" value="1"/>
</dbReference>
<dbReference type="Gene3D" id="1.10.101.10">
    <property type="entry name" value="PGBD-like superfamily/PGBD"/>
    <property type="match status" value="1"/>
</dbReference>
<dbReference type="Proteomes" id="UP000308149">
    <property type="component" value="Chromosome"/>
</dbReference>
<proteinExistence type="predicted"/>
<dbReference type="InterPro" id="IPR002477">
    <property type="entry name" value="Peptidoglycan-bd-like"/>
</dbReference>